<sequence>MPVSEKAQSPGPRAADATRATVMQLFATAVARTRCPFADEVNGRLAGLLAERTGAGVKEFGYKRETAGEFTRWGGQDAVRLSRWVCAVAGRFTESLTGMPLAEAFGRSLDREAEREAGEVRAVAVGVTRSWASHYRAGDRHEPHFHPNTALSAVYYVAAPGVCEIDLIDPRPAVDYYDPGITLAGESHRVRLACTPGELLVFPGWLRHAVPPFRDEAPRVSVAWNLNYTLG</sequence>
<proteinExistence type="predicted"/>
<dbReference type="Gene3D" id="2.60.120.620">
    <property type="entry name" value="q2cbj1_9rhob like domain"/>
    <property type="match status" value="1"/>
</dbReference>
<name>A0A918QPH5_9ACTN</name>
<dbReference type="Proteomes" id="UP000634660">
    <property type="component" value="Unassembled WGS sequence"/>
</dbReference>
<evidence type="ECO:0000313" key="1">
    <source>
        <dbReference type="EMBL" id="GGZ61700.1"/>
    </source>
</evidence>
<organism evidence="1 2">
    <name type="scientific">Streptomyces subrutilus</name>
    <dbReference type="NCBI Taxonomy" id="36818"/>
    <lineage>
        <taxon>Bacteria</taxon>
        <taxon>Bacillati</taxon>
        <taxon>Actinomycetota</taxon>
        <taxon>Actinomycetes</taxon>
        <taxon>Kitasatosporales</taxon>
        <taxon>Streptomycetaceae</taxon>
        <taxon>Streptomyces</taxon>
    </lineage>
</organism>
<accession>A0A918QPH5</accession>
<dbReference type="InterPro" id="IPR012668">
    <property type="entry name" value="CHP02466"/>
</dbReference>
<dbReference type="RefSeq" id="WP_327169245.1">
    <property type="nucleotide sequence ID" value="NZ_CP109051.1"/>
</dbReference>
<dbReference type="Pfam" id="PF13759">
    <property type="entry name" value="2OG-FeII_Oxy_5"/>
    <property type="match status" value="1"/>
</dbReference>
<dbReference type="AlphaFoldDB" id="A0A918QPH5"/>
<comment type="caution">
    <text evidence="1">The sequence shown here is derived from an EMBL/GenBank/DDBJ whole genome shotgun (WGS) entry which is preliminary data.</text>
</comment>
<gene>
    <name evidence="1" type="ORF">GCM10010371_21360</name>
</gene>
<dbReference type="EMBL" id="BMVX01000007">
    <property type="protein sequence ID" value="GGZ61700.1"/>
    <property type="molecule type" value="Genomic_DNA"/>
</dbReference>
<dbReference type="NCBIfam" id="TIGR02466">
    <property type="entry name" value="TIGR02466 family protein"/>
    <property type="match status" value="1"/>
</dbReference>
<evidence type="ECO:0000313" key="2">
    <source>
        <dbReference type="Proteomes" id="UP000634660"/>
    </source>
</evidence>
<protein>
    <recommendedName>
        <fullName evidence="3">Fe2OG dioxygenase domain-containing protein</fullName>
    </recommendedName>
</protein>
<evidence type="ECO:0008006" key="3">
    <source>
        <dbReference type="Google" id="ProtNLM"/>
    </source>
</evidence>
<reference evidence="1" key="1">
    <citation type="journal article" date="2014" name="Int. J. Syst. Evol. Microbiol.">
        <title>Complete genome sequence of Corynebacterium casei LMG S-19264T (=DSM 44701T), isolated from a smear-ripened cheese.</title>
        <authorList>
            <consortium name="US DOE Joint Genome Institute (JGI-PGF)"/>
            <person name="Walter F."/>
            <person name="Albersmeier A."/>
            <person name="Kalinowski J."/>
            <person name="Ruckert C."/>
        </authorList>
    </citation>
    <scope>NUCLEOTIDE SEQUENCE</scope>
    <source>
        <strain evidence="1">JCM 4834</strain>
    </source>
</reference>
<reference evidence="1" key="2">
    <citation type="submission" date="2020-09" db="EMBL/GenBank/DDBJ databases">
        <authorList>
            <person name="Sun Q."/>
            <person name="Ohkuma M."/>
        </authorList>
    </citation>
    <scope>NUCLEOTIDE SEQUENCE</scope>
    <source>
        <strain evidence="1">JCM 4834</strain>
    </source>
</reference>